<proteinExistence type="predicted"/>
<evidence type="ECO:0000313" key="1">
    <source>
        <dbReference type="EMBL" id="KAF2274125.1"/>
    </source>
</evidence>
<reference evidence="1" key="1">
    <citation type="journal article" date="2020" name="Stud. Mycol.">
        <title>101 Dothideomycetes genomes: a test case for predicting lifestyles and emergence of pathogens.</title>
        <authorList>
            <person name="Haridas S."/>
            <person name="Albert R."/>
            <person name="Binder M."/>
            <person name="Bloem J."/>
            <person name="Labutti K."/>
            <person name="Salamov A."/>
            <person name="Andreopoulos B."/>
            <person name="Baker S."/>
            <person name="Barry K."/>
            <person name="Bills G."/>
            <person name="Bluhm B."/>
            <person name="Cannon C."/>
            <person name="Castanera R."/>
            <person name="Culley D."/>
            <person name="Daum C."/>
            <person name="Ezra D."/>
            <person name="Gonzalez J."/>
            <person name="Henrissat B."/>
            <person name="Kuo A."/>
            <person name="Liang C."/>
            <person name="Lipzen A."/>
            <person name="Lutzoni F."/>
            <person name="Magnuson J."/>
            <person name="Mondo S."/>
            <person name="Nolan M."/>
            <person name="Ohm R."/>
            <person name="Pangilinan J."/>
            <person name="Park H.-J."/>
            <person name="Ramirez L."/>
            <person name="Alfaro M."/>
            <person name="Sun H."/>
            <person name="Tritt A."/>
            <person name="Yoshinaga Y."/>
            <person name="Zwiers L.-H."/>
            <person name="Turgeon B."/>
            <person name="Goodwin S."/>
            <person name="Spatafora J."/>
            <person name="Crous P."/>
            <person name="Grigoriev I."/>
        </authorList>
    </citation>
    <scope>NUCLEOTIDE SEQUENCE</scope>
    <source>
        <strain evidence="1">CBS 379.55</strain>
    </source>
</reference>
<sequence length="198" mass="21658">MIRILVAPPDVRRALGNIARWQVQQASSLRKATLEEANIRNNNAALANHNIRQLKARAILLYVLCTWPWPSPSPVHHRVSILQVAATTEKLRAARHQGLSITIINLVISHAPGLRHSLSSPLPSAKPAVILAKKDPPQPLPGLPNNNNSHDFASFNPPPSLFTLIANRFPCSLCQLPVLPPPSRSLPGPASPLRLHCR</sequence>
<protein>
    <submittedName>
        <fullName evidence="1">Uncharacterized protein</fullName>
    </submittedName>
</protein>
<gene>
    <name evidence="1" type="ORF">EI97DRAFT_136668</name>
</gene>
<name>A0A6A6JCY0_WESOR</name>
<dbReference type="Proteomes" id="UP000800097">
    <property type="component" value="Unassembled WGS sequence"/>
</dbReference>
<keyword evidence="2" id="KW-1185">Reference proteome</keyword>
<accession>A0A6A6JCY0</accession>
<dbReference type="AlphaFoldDB" id="A0A6A6JCY0"/>
<organism evidence="1 2">
    <name type="scientific">Westerdykella ornata</name>
    <dbReference type="NCBI Taxonomy" id="318751"/>
    <lineage>
        <taxon>Eukaryota</taxon>
        <taxon>Fungi</taxon>
        <taxon>Dikarya</taxon>
        <taxon>Ascomycota</taxon>
        <taxon>Pezizomycotina</taxon>
        <taxon>Dothideomycetes</taxon>
        <taxon>Pleosporomycetidae</taxon>
        <taxon>Pleosporales</taxon>
        <taxon>Sporormiaceae</taxon>
        <taxon>Westerdykella</taxon>
    </lineage>
</organism>
<evidence type="ECO:0000313" key="2">
    <source>
        <dbReference type="Proteomes" id="UP000800097"/>
    </source>
</evidence>
<dbReference type="RefSeq" id="XP_033651664.1">
    <property type="nucleotide sequence ID" value="XM_033793164.1"/>
</dbReference>
<dbReference type="EMBL" id="ML986505">
    <property type="protein sequence ID" value="KAF2274125.1"/>
    <property type="molecule type" value="Genomic_DNA"/>
</dbReference>
<dbReference type="GeneID" id="54546339"/>